<organism evidence="1 2">
    <name type="scientific">Riccia sorocarpa</name>
    <dbReference type="NCBI Taxonomy" id="122646"/>
    <lineage>
        <taxon>Eukaryota</taxon>
        <taxon>Viridiplantae</taxon>
        <taxon>Streptophyta</taxon>
        <taxon>Embryophyta</taxon>
        <taxon>Marchantiophyta</taxon>
        <taxon>Marchantiopsida</taxon>
        <taxon>Marchantiidae</taxon>
        <taxon>Marchantiales</taxon>
        <taxon>Ricciaceae</taxon>
        <taxon>Riccia</taxon>
    </lineage>
</organism>
<dbReference type="AlphaFoldDB" id="A0ABD3I3B9"/>
<proteinExistence type="predicted"/>
<name>A0ABD3I3B9_9MARC</name>
<sequence>MPALEENFRSAYFKADAYLLRQPRIQTELKDLWISTLASSELTGIEGFVEAWVILRKRVKAIQYQEVSKLSELGTLRRQLEDLTSSPMLAERHSAEILDRANQIKKLEAWCEHRWRLWSRDRFLHFGDTNSPYFLRKFRAKRKRANISSLIIANGTRVSSTTEIIGEVHNHFKQVFSAPEDDIPMNLSGEFLSVLTGRLSPQHSAFMDDVPTHGPTYSLAMQGCWRAGSFPKGFLEGVVTLVPKETNAETLSGWRPITLLSSLYKLYVKLIASRPRDWLILGNFSV</sequence>
<accession>A0ABD3I3B9</accession>
<comment type="caution">
    <text evidence="1">The sequence shown here is derived from an EMBL/GenBank/DDBJ whole genome shotgun (WGS) entry which is preliminary data.</text>
</comment>
<dbReference type="Proteomes" id="UP001633002">
    <property type="component" value="Unassembled WGS sequence"/>
</dbReference>
<gene>
    <name evidence="1" type="ORF">R1sor_011328</name>
</gene>
<evidence type="ECO:0000313" key="1">
    <source>
        <dbReference type="EMBL" id="KAL3697252.1"/>
    </source>
</evidence>
<keyword evidence="2" id="KW-1185">Reference proteome</keyword>
<reference evidence="1 2" key="1">
    <citation type="submission" date="2024-09" db="EMBL/GenBank/DDBJ databases">
        <title>Chromosome-scale assembly of Riccia sorocarpa.</title>
        <authorList>
            <person name="Paukszto L."/>
        </authorList>
    </citation>
    <scope>NUCLEOTIDE SEQUENCE [LARGE SCALE GENOMIC DNA]</scope>
    <source>
        <strain evidence="1">LP-2024</strain>
        <tissue evidence="1">Aerial parts of the thallus</tissue>
    </source>
</reference>
<dbReference type="EMBL" id="JBJQOH010000002">
    <property type="protein sequence ID" value="KAL3697252.1"/>
    <property type="molecule type" value="Genomic_DNA"/>
</dbReference>
<evidence type="ECO:0000313" key="2">
    <source>
        <dbReference type="Proteomes" id="UP001633002"/>
    </source>
</evidence>
<protein>
    <submittedName>
        <fullName evidence="1">Uncharacterized protein</fullName>
    </submittedName>
</protein>